<dbReference type="EMBL" id="QKRB01000055">
    <property type="protein sequence ID" value="PZD93935.1"/>
    <property type="molecule type" value="Genomic_DNA"/>
</dbReference>
<proteinExistence type="predicted"/>
<gene>
    <name evidence="2" type="primary">yqfD</name>
    <name evidence="2" type="ORF">DNH61_20815</name>
</gene>
<name>A0A2W1LFU2_9BACL</name>
<evidence type="ECO:0000256" key="1">
    <source>
        <dbReference type="SAM" id="Phobius"/>
    </source>
</evidence>
<sequence length="397" mass="44831">MRLSWLDKMRGVVSVRIQGNGLENLMNAAAADGLQLLSLRRTSLDEAVCGLRLRDLFRIRPYLRRTGCRLRITGRHGLPFMLAKLERRKFFVAGMLLFFVGMYLLSSLVWRVEVKGNDRLAADLVLRAAREEGIYPFQWSFRLQPFDEVSKRLATKLPGTAWVGVQKHGTKVTIELVETTAPDAKPLMSPRHLIASEDAVITHIMAETGRPVVRKNTRVKKGDVLISGLLGDEEKEETVVAEGTVKGLVWHEYNIVSPLTRTVKVYTGERKVQWFAVVGGRALQVSGFGKAPFGQYEKVRQEQQAAWRGISLPFGRMKQSIMETRLEKRPVTKEEARADGLLQARAEILTKAGEDAVIRDENLLHEKTENGKVYMKVLFEVEQSITTEMPLVHIQGE</sequence>
<organism evidence="2 3">
    <name type="scientific">Paenibacillus sambharensis</name>
    <dbReference type="NCBI Taxonomy" id="1803190"/>
    <lineage>
        <taxon>Bacteria</taxon>
        <taxon>Bacillati</taxon>
        <taxon>Bacillota</taxon>
        <taxon>Bacilli</taxon>
        <taxon>Bacillales</taxon>
        <taxon>Paenibacillaceae</taxon>
        <taxon>Paenibacillus</taxon>
    </lineage>
</organism>
<dbReference type="AlphaFoldDB" id="A0A2W1LFU2"/>
<dbReference type="RefSeq" id="WP_111148744.1">
    <property type="nucleotide sequence ID" value="NZ_QKRB01000055.1"/>
</dbReference>
<dbReference type="NCBIfam" id="TIGR02876">
    <property type="entry name" value="spore_yqfD"/>
    <property type="match status" value="1"/>
</dbReference>
<evidence type="ECO:0000313" key="2">
    <source>
        <dbReference type="EMBL" id="PZD93935.1"/>
    </source>
</evidence>
<feature type="transmembrane region" description="Helical" evidence="1">
    <location>
        <begin position="90"/>
        <end position="110"/>
    </location>
</feature>
<keyword evidence="1" id="KW-0472">Membrane</keyword>
<dbReference type="InterPro" id="IPR010690">
    <property type="entry name" value="YqfD"/>
</dbReference>
<keyword evidence="3" id="KW-1185">Reference proteome</keyword>
<keyword evidence="1" id="KW-1133">Transmembrane helix</keyword>
<evidence type="ECO:0000313" key="3">
    <source>
        <dbReference type="Proteomes" id="UP000249522"/>
    </source>
</evidence>
<dbReference type="Proteomes" id="UP000249522">
    <property type="component" value="Unassembled WGS sequence"/>
</dbReference>
<accession>A0A2W1LFU2</accession>
<reference evidence="2 3" key="1">
    <citation type="submission" date="2018-06" db="EMBL/GenBank/DDBJ databases">
        <title>Paenibacillus imtechensis sp. nov.</title>
        <authorList>
            <person name="Pinnaka A.K."/>
            <person name="Singh H."/>
            <person name="Kaur M."/>
        </authorList>
    </citation>
    <scope>NUCLEOTIDE SEQUENCE [LARGE SCALE GENOMIC DNA]</scope>
    <source>
        <strain evidence="2 3">SMB1</strain>
    </source>
</reference>
<dbReference type="Pfam" id="PF06898">
    <property type="entry name" value="YqfD"/>
    <property type="match status" value="1"/>
</dbReference>
<dbReference type="OrthoDB" id="1640349at2"/>
<protein>
    <submittedName>
        <fullName evidence="2">Sporulation protein YqfD</fullName>
    </submittedName>
</protein>
<dbReference type="PIRSF" id="PIRSF029895">
    <property type="entry name" value="SpoIV"/>
    <property type="match status" value="1"/>
</dbReference>
<comment type="caution">
    <text evidence="2">The sequence shown here is derived from an EMBL/GenBank/DDBJ whole genome shotgun (WGS) entry which is preliminary data.</text>
</comment>
<keyword evidence="1" id="KW-0812">Transmembrane</keyword>